<feature type="region of interest" description="Disordered" evidence="3">
    <location>
        <begin position="90"/>
        <end position="136"/>
    </location>
</feature>
<evidence type="ECO:0000313" key="4">
    <source>
        <dbReference type="EMBL" id="ELR12877.1"/>
    </source>
</evidence>
<feature type="compositionally biased region" description="Pro residues" evidence="3">
    <location>
        <begin position="99"/>
        <end position="117"/>
    </location>
</feature>
<dbReference type="Gene3D" id="2.130.10.30">
    <property type="entry name" value="Regulator of chromosome condensation 1/beta-lactamase-inhibitor protein II"/>
    <property type="match status" value="2"/>
</dbReference>
<feature type="repeat" description="RCC1" evidence="2">
    <location>
        <begin position="16"/>
        <end position="70"/>
    </location>
</feature>
<dbReference type="PANTHER" id="PTHR22870">
    <property type="entry name" value="REGULATOR OF CHROMOSOME CONDENSATION"/>
    <property type="match status" value="1"/>
</dbReference>
<sequence>MAEHVLVRGAGGRTTTTFLRWGSGWRGQLGMGPAVTHALPTAAAPAESLLATTTSRVVCGPAHALALPQAGQGGAALVWGRNCSGQLGLGDLRDRHWPTPLPPPPPGAADQRQPPPRRNAEAAAAAAPREGHVDEGGAGWGRGVGLGSFHSVVVSGWGHTLVLAGDQVLAWGWNRHGQCGLGHKEFVPTVQPVQALAGLDVVDVAAGATHSLALTHGKLGLGDDGGDQQAPHRLESFGGLRVVGLAAGADHTAAITEDGGLWLWGFGQHGALGFAEGANENAPRRLELRGRVEAVSCGMDITVVQLATGRLPSGGGHWSGC</sequence>
<dbReference type="GeneID" id="14913291"/>
<dbReference type="STRING" id="1257118.L8GIP8"/>
<dbReference type="InterPro" id="IPR051210">
    <property type="entry name" value="Ub_ligase/GEF_domain"/>
</dbReference>
<dbReference type="InterPro" id="IPR009091">
    <property type="entry name" value="RCC1/BLIP-II"/>
</dbReference>
<accession>L8GIP8</accession>
<reference evidence="4 5" key="1">
    <citation type="journal article" date="2013" name="Genome Biol.">
        <title>Genome of Acanthamoeba castellanii highlights extensive lateral gene transfer and early evolution of tyrosine kinase signaling.</title>
        <authorList>
            <person name="Clarke M."/>
            <person name="Lohan A.J."/>
            <person name="Liu B."/>
            <person name="Lagkouvardos I."/>
            <person name="Roy S."/>
            <person name="Zafar N."/>
            <person name="Bertelli C."/>
            <person name="Schilde C."/>
            <person name="Kianianmomeni A."/>
            <person name="Burglin T.R."/>
            <person name="Frech C."/>
            <person name="Turcotte B."/>
            <person name="Kopec K.O."/>
            <person name="Synnott J.M."/>
            <person name="Choo C."/>
            <person name="Paponov I."/>
            <person name="Finkler A."/>
            <person name="Soon Heng Tan C."/>
            <person name="Hutchins A.P."/>
            <person name="Weinmeier T."/>
            <person name="Rattei T."/>
            <person name="Chu J.S."/>
            <person name="Gimenez G."/>
            <person name="Irimia M."/>
            <person name="Rigden D.J."/>
            <person name="Fitzpatrick D.A."/>
            <person name="Lorenzo-Morales J."/>
            <person name="Bateman A."/>
            <person name="Chiu C.H."/>
            <person name="Tang P."/>
            <person name="Hegemann P."/>
            <person name="Fromm H."/>
            <person name="Raoult D."/>
            <person name="Greub G."/>
            <person name="Miranda-Saavedra D."/>
            <person name="Chen N."/>
            <person name="Nash P."/>
            <person name="Ginger M.L."/>
            <person name="Horn M."/>
            <person name="Schaap P."/>
            <person name="Caler L."/>
            <person name="Loftus B."/>
        </authorList>
    </citation>
    <scope>NUCLEOTIDE SEQUENCE [LARGE SCALE GENOMIC DNA]</scope>
    <source>
        <strain evidence="4 5">Neff</strain>
    </source>
</reference>
<keyword evidence="5" id="KW-1185">Reference proteome</keyword>
<evidence type="ECO:0000256" key="1">
    <source>
        <dbReference type="ARBA" id="ARBA00022737"/>
    </source>
</evidence>
<dbReference type="VEuPathDB" id="AmoebaDB:ACA1_094570"/>
<dbReference type="KEGG" id="acan:ACA1_094570"/>
<dbReference type="RefSeq" id="XP_004334890.1">
    <property type="nucleotide sequence ID" value="XM_004334842.1"/>
</dbReference>
<evidence type="ECO:0000256" key="2">
    <source>
        <dbReference type="PROSITE-ProRule" id="PRU00235"/>
    </source>
</evidence>
<dbReference type="Pfam" id="PF00415">
    <property type="entry name" value="RCC1"/>
    <property type="match status" value="4"/>
</dbReference>
<dbReference type="Proteomes" id="UP000011083">
    <property type="component" value="Unassembled WGS sequence"/>
</dbReference>
<dbReference type="AlphaFoldDB" id="L8GIP8"/>
<name>L8GIP8_ACACF</name>
<evidence type="ECO:0000256" key="3">
    <source>
        <dbReference type="SAM" id="MobiDB-lite"/>
    </source>
</evidence>
<dbReference type="OrthoDB" id="19412at2759"/>
<dbReference type="PROSITE" id="PS00626">
    <property type="entry name" value="RCC1_2"/>
    <property type="match status" value="1"/>
</dbReference>
<feature type="repeat" description="RCC1" evidence="2">
    <location>
        <begin position="215"/>
        <end position="258"/>
    </location>
</feature>
<dbReference type="SUPFAM" id="SSF50985">
    <property type="entry name" value="RCC1/BLIP-II"/>
    <property type="match status" value="1"/>
</dbReference>
<proteinExistence type="predicted"/>
<protein>
    <submittedName>
        <fullName evidence="4">Regulator of chromosome condensation (RCC1) repeat domain containing protein</fullName>
    </submittedName>
</protein>
<evidence type="ECO:0000313" key="5">
    <source>
        <dbReference type="Proteomes" id="UP000011083"/>
    </source>
</evidence>
<dbReference type="PROSITE" id="PS50012">
    <property type="entry name" value="RCC1_3"/>
    <property type="match status" value="4"/>
</dbReference>
<gene>
    <name evidence="4" type="ORF">ACA1_094570</name>
</gene>
<feature type="repeat" description="RCC1" evidence="2">
    <location>
        <begin position="259"/>
        <end position="308"/>
    </location>
</feature>
<organism evidence="4 5">
    <name type="scientific">Acanthamoeba castellanii (strain ATCC 30010 / Neff)</name>
    <dbReference type="NCBI Taxonomy" id="1257118"/>
    <lineage>
        <taxon>Eukaryota</taxon>
        <taxon>Amoebozoa</taxon>
        <taxon>Discosea</taxon>
        <taxon>Longamoebia</taxon>
        <taxon>Centramoebida</taxon>
        <taxon>Acanthamoebidae</taxon>
        <taxon>Acanthamoeba</taxon>
    </lineage>
</organism>
<dbReference type="InterPro" id="IPR000408">
    <property type="entry name" value="Reg_chr_condens"/>
</dbReference>
<dbReference type="PRINTS" id="PR00633">
    <property type="entry name" value="RCCNDNSATION"/>
</dbReference>
<feature type="repeat" description="RCC1" evidence="2">
    <location>
        <begin position="166"/>
        <end position="217"/>
    </location>
</feature>
<dbReference type="PANTHER" id="PTHR22870:SF466">
    <property type="entry name" value="ANKYRIN REPEAT-CONTAINING PROTEIN"/>
    <property type="match status" value="1"/>
</dbReference>
<dbReference type="EMBL" id="KB008103">
    <property type="protein sequence ID" value="ELR12877.1"/>
    <property type="molecule type" value="Genomic_DNA"/>
</dbReference>
<keyword evidence="1" id="KW-0677">Repeat</keyword>